<accession>A0A8B8IS82</accession>
<dbReference type="InterPro" id="IPR036397">
    <property type="entry name" value="RNaseH_sf"/>
</dbReference>
<gene>
    <name evidence="2" type="primary">LOC113403629</name>
</gene>
<dbReference type="RefSeq" id="XP_026500003.2">
    <property type="nucleotide sequence ID" value="XM_026644218.2"/>
</dbReference>
<reference evidence="2" key="1">
    <citation type="submission" date="2025-08" db="UniProtKB">
        <authorList>
            <consortium name="RefSeq"/>
        </authorList>
    </citation>
    <scope>IDENTIFICATION</scope>
    <source>
        <tissue evidence="2">Whole body</tissue>
    </source>
</reference>
<sequence length="296" mass="34416">MGLQFEQRSAHFARFTVAMIVLPSRLSVDWWTNSSQPGQLTISRFPCVNPAPYKIQLTQELKVNDHRQRRVFADWALEQLEVDADFGKKIIFSDEAHFWMNGYVNKQNCRIWDETNPHEVHQVAMHPQKVTVWCRFWAGGVIGPYFFENDNGVAVTVNGERYRSMITNFFWPEIENMDLDNVWFQQDGATCHTAHATMEVLHEQFLDMVISRGGDVNWKPRSCDLTPLDFFLWGFLKSQVYANKPQTTDALKVNIRHAIDQIQPDLCARVIENLTFRVRATNRSRGGHLNDVIFHT</sequence>
<proteinExistence type="predicted"/>
<keyword evidence="1" id="KW-1185">Reference proteome</keyword>
<protein>
    <submittedName>
        <fullName evidence="2">Uncharacterized protein LOC113403629</fullName>
    </submittedName>
</protein>
<dbReference type="GO" id="GO:0003676">
    <property type="term" value="F:nucleic acid binding"/>
    <property type="evidence" value="ECO:0007669"/>
    <property type="project" value="InterPro"/>
</dbReference>
<evidence type="ECO:0000313" key="1">
    <source>
        <dbReference type="Proteomes" id="UP001652626"/>
    </source>
</evidence>
<organism evidence="1 2">
    <name type="scientific">Vanessa tameamea</name>
    <name type="common">Kamehameha butterfly</name>
    <dbReference type="NCBI Taxonomy" id="334116"/>
    <lineage>
        <taxon>Eukaryota</taxon>
        <taxon>Metazoa</taxon>
        <taxon>Ecdysozoa</taxon>
        <taxon>Arthropoda</taxon>
        <taxon>Hexapoda</taxon>
        <taxon>Insecta</taxon>
        <taxon>Pterygota</taxon>
        <taxon>Neoptera</taxon>
        <taxon>Endopterygota</taxon>
        <taxon>Lepidoptera</taxon>
        <taxon>Glossata</taxon>
        <taxon>Ditrysia</taxon>
        <taxon>Papilionoidea</taxon>
        <taxon>Nymphalidae</taxon>
        <taxon>Nymphalinae</taxon>
        <taxon>Vanessa</taxon>
    </lineage>
</organism>
<dbReference type="AlphaFoldDB" id="A0A8B8IS82"/>
<evidence type="ECO:0000313" key="2">
    <source>
        <dbReference type="RefSeq" id="XP_026500003.2"/>
    </source>
</evidence>
<name>A0A8B8IS82_VANTA</name>
<dbReference type="PANTHER" id="PTHR47326">
    <property type="entry name" value="TRANSPOSABLE ELEMENT TC3 TRANSPOSASE-LIKE PROTEIN"/>
    <property type="match status" value="1"/>
</dbReference>
<dbReference type="OMA" id="TITRFFL"/>
<dbReference type="PANTHER" id="PTHR47326:SF1">
    <property type="entry name" value="HTH PSQ-TYPE DOMAIN-CONTAINING PROTEIN"/>
    <property type="match status" value="1"/>
</dbReference>
<dbReference type="OrthoDB" id="9971063at2759"/>
<dbReference type="GeneID" id="113403629"/>
<dbReference type="Gene3D" id="3.30.420.10">
    <property type="entry name" value="Ribonuclease H-like superfamily/Ribonuclease H"/>
    <property type="match status" value="1"/>
</dbReference>
<dbReference type="Proteomes" id="UP001652626">
    <property type="component" value="Chromosome W"/>
</dbReference>